<evidence type="ECO:0000313" key="3">
    <source>
        <dbReference type="Proteomes" id="UP000499080"/>
    </source>
</evidence>
<accession>A0A4Y2JM76</accession>
<protein>
    <submittedName>
        <fullName evidence="1">Uncharacterized protein</fullName>
    </submittedName>
</protein>
<evidence type="ECO:0000313" key="2">
    <source>
        <dbReference type="EMBL" id="GBN70159.1"/>
    </source>
</evidence>
<dbReference type="AlphaFoldDB" id="A0A4Y2JM76"/>
<evidence type="ECO:0000313" key="1">
    <source>
        <dbReference type="EMBL" id="GBM90246.1"/>
    </source>
</evidence>
<proteinExistence type="predicted"/>
<sequence>MYSVTQRNLVLQLIPHMLYRRQVRGAGRSWKSLNMTLEVLGDSSCVRTSITGKLPLEDHLGKVPRGVEECHQHNAGPLRFHVSQLECTGLHRLC</sequence>
<keyword evidence="3" id="KW-1185">Reference proteome</keyword>
<dbReference type="Proteomes" id="UP000499080">
    <property type="component" value="Unassembled WGS sequence"/>
</dbReference>
<name>A0A4Y2JM76_ARAVE</name>
<dbReference type="EMBL" id="BGPR01110815">
    <property type="protein sequence ID" value="GBM90246.1"/>
    <property type="molecule type" value="Genomic_DNA"/>
</dbReference>
<gene>
    <name evidence="1" type="ORF">AVEN_148663_1</name>
    <name evidence="2" type="ORF">AVEN_67735_1</name>
</gene>
<dbReference type="EMBL" id="BGPR01015666">
    <property type="protein sequence ID" value="GBN70159.1"/>
    <property type="molecule type" value="Genomic_DNA"/>
</dbReference>
<organism evidence="1 3">
    <name type="scientific">Araneus ventricosus</name>
    <name type="common">Orbweaver spider</name>
    <name type="synonym">Epeira ventricosa</name>
    <dbReference type="NCBI Taxonomy" id="182803"/>
    <lineage>
        <taxon>Eukaryota</taxon>
        <taxon>Metazoa</taxon>
        <taxon>Ecdysozoa</taxon>
        <taxon>Arthropoda</taxon>
        <taxon>Chelicerata</taxon>
        <taxon>Arachnida</taxon>
        <taxon>Araneae</taxon>
        <taxon>Araneomorphae</taxon>
        <taxon>Entelegynae</taxon>
        <taxon>Araneoidea</taxon>
        <taxon>Araneidae</taxon>
        <taxon>Araneus</taxon>
    </lineage>
</organism>
<reference evidence="1 3" key="1">
    <citation type="journal article" date="2019" name="Sci. Rep.">
        <title>Orb-weaving spider Araneus ventricosus genome elucidates the spidroin gene catalogue.</title>
        <authorList>
            <person name="Kono N."/>
            <person name="Nakamura H."/>
            <person name="Ohtoshi R."/>
            <person name="Moran D.A.P."/>
            <person name="Shinohara A."/>
            <person name="Yoshida Y."/>
            <person name="Fujiwara M."/>
            <person name="Mori M."/>
            <person name="Tomita M."/>
            <person name="Arakawa K."/>
        </authorList>
    </citation>
    <scope>NUCLEOTIDE SEQUENCE [LARGE SCALE GENOMIC DNA]</scope>
</reference>
<comment type="caution">
    <text evidence="1">The sequence shown here is derived from an EMBL/GenBank/DDBJ whole genome shotgun (WGS) entry which is preliminary data.</text>
</comment>